<keyword evidence="13" id="KW-0411">Iron-sulfur</keyword>
<keyword evidence="7" id="KW-0963">Cytoplasm</keyword>
<dbReference type="Pfam" id="PF07730">
    <property type="entry name" value="HisKA_3"/>
    <property type="match status" value="1"/>
</dbReference>
<dbReference type="KEGG" id="deo:CAY53_02870"/>
<keyword evidence="9" id="KW-0479">Metal-binding</keyword>
<evidence type="ECO:0000256" key="1">
    <source>
        <dbReference type="ARBA" id="ARBA00000085"/>
    </source>
</evidence>
<keyword evidence="11" id="KW-0408">Iron</keyword>
<comment type="cofactor">
    <cofactor evidence="2">
        <name>[4Fe-4S] cluster</name>
        <dbReference type="ChEBI" id="CHEBI:49883"/>
    </cofactor>
</comment>
<evidence type="ECO:0000256" key="13">
    <source>
        <dbReference type="ARBA" id="ARBA00023014"/>
    </source>
</evidence>
<dbReference type="InterPro" id="IPR004358">
    <property type="entry name" value="Sig_transdc_His_kin-like_C"/>
</dbReference>
<feature type="transmembrane region" description="Helical" evidence="16">
    <location>
        <begin position="352"/>
        <end position="374"/>
    </location>
</feature>
<keyword evidence="12" id="KW-0902">Two-component regulatory system</keyword>
<dbReference type="InterPro" id="IPR050482">
    <property type="entry name" value="Sensor_HK_TwoCompSys"/>
</dbReference>
<protein>
    <recommendedName>
        <fullName evidence="5">Oxygen sensor histidine kinase NreB</fullName>
        <ecNumber evidence="4">2.7.13.3</ecNumber>
    </recommendedName>
    <alternativeName>
        <fullName evidence="15">Nitrogen regulation protein B</fullName>
    </alternativeName>
</protein>
<dbReference type="GO" id="GO:0000155">
    <property type="term" value="F:phosphorelay sensor kinase activity"/>
    <property type="evidence" value="ECO:0007669"/>
    <property type="project" value="InterPro"/>
</dbReference>
<organism evidence="18 19">
    <name type="scientific">Desulfobulbus oralis</name>
    <dbReference type="NCBI Taxonomy" id="1986146"/>
    <lineage>
        <taxon>Bacteria</taxon>
        <taxon>Pseudomonadati</taxon>
        <taxon>Thermodesulfobacteriota</taxon>
        <taxon>Desulfobulbia</taxon>
        <taxon>Desulfobulbales</taxon>
        <taxon>Desulfobulbaceae</taxon>
        <taxon>Desulfobulbus</taxon>
    </lineage>
</organism>
<reference evidence="18 19" key="1">
    <citation type="journal article" date="2018" name="MBio">
        <title>Insights into the evolution of host association through the isolation and characterization of a novel human periodontal pathobiont, Desulfobulbus oralis.</title>
        <authorList>
            <person name="Cross K.L."/>
            <person name="Chirania P."/>
            <person name="Xiong W."/>
            <person name="Beall C.J."/>
            <person name="Elkins J.G."/>
            <person name="Giannone R.J."/>
            <person name="Griffen A.L."/>
            <person name="Guss A.M."/>
            <person name="Hettich R.L."/>
            <person name="Joshi S.S."/>
            <person name="Mokrzan E.M."/>
            <person name="Martin R.K."/>
            <person name="Zhulin I.B."/>
            <person name="Leys E.J."/>
            <person name="Podar M."/>
        </authorList>
    </citation>
    <scope>NUCLEOTIDE SEQUENCE [LARGE SCALE GENOMIC DNA]</scope>
    <source>
        <strain evidence="18 19">ORNL</strain>
    </source>
</reference>
<dbReference type="Pfam" id="PF02518">
    <property type="entry name" value="HATPase_c"/>
    <property type="match status" value="1"/>
</dbReference>
<evidence type="ECO:0000256" key="3">
    <source>
        <dbReference type="ARBA" id="ARBA00004496"/>
    </source>
</evidence>
<dbReference type="PROSITE" id="PS50109">
    <property type="entry name" value="HIS_KIN"/>
    <property type="match status" value="1"/>
</dbReference>
<dbReference type="SMART" id="SM00387">
    <property type="entry name" value="HATPase_c"/>
    <property type="match status" value="1"/>
</dbReference>
<dbReference type="PANTHER" id="PTHR24421:SF58">
    <property type="entry name" value="SIGNAL TRANSDUCTION HISTIDINE-PROTEIN KINASE_PHOSPHATASE UHPB"/>
    <property type="match status" value="1"/>
</dbReference>
<feature type="domain" description="Histidine kinase" evidence="17">
    <location>
        <begin position="515"/>
        <end position="604"/>
    </location>
</feature>
<dbReference type="GO" id="GO:0051539">
    <property type="term" value="F:4 iron, 4 sulfur cluster binding"/>
    <property type="evidence" value="ECO:0007669"/>
    <property type="project" value="UniProtKB-KW"/>
</dbReference>
<evidence type="ECO:0000256" key="12">
    <source>
        <dbReference type="ARBA" id="ARBA00023012"/>
    </source>
</evidence>
<keyword evidence="19" id="KW-1185">Reference proteome</keyword>
<evidence type="ECO:0000256" key="10">
    <source>
        <dbReference type="ARBA" id="ARBA00022777"/>
    </source>
</evidence>
<keyword evidence="16" id="KW-0472">Membrane</keyword>
<evidence type="ECO:0000256" key="6">
    <source>
        <dbReference type="ARBA" id="ARBA00022485"/>
    </source>
</evidence>
<evidence type="ECO:0000256" key="4">
    <source>
        <dbReference type="ARBA" id="ARBA00012438"/>
    </source>
</evidence>
<dbReference type="InterPro" id="IPR011712">
    <property type="entry name" value="Sig_transdc_His_kin_sub3_dim/P"/>
</dbReference>
<dbReference type="PRINTS" id="PR00344">
    <property type="entry name" value="BCTRLSENSOR"/>
</dbReference>
<dbReference type="CDD" id="cd16917">
    <property type="entry name" value="HATPase_UhpB-NarQ-NarX-like"/>
    <property type="match status" value="1"/>
</dbReference>
<keyword evidence="16" id="KW-0812">Transmembrane</keyword>
<dbReference type="EC" id="2.7.13.3" evidence="4"/>
<proteinExistence type="predicted"/>
<evidence type="ECO:0000256" key="7">
    <source>
        <dbReference type="ARBA" id="ARBA00022490"/>
    </source>
</evidence>
<accession>A0A2L1GLJ2</accession>
<evidence type="ECO:0000256" key="15">
    <source>
        <dbReference type="ARBA" id="ARBA00030800"/>
    </source>
</evidence>
<evidence type="ECO:0000259" key="17">
    <source>
        <dbReference type="PROSITE" id="PS50109"/>
    </source>
</evidence>
<dbReference type="InterPro" id="IPR005467">
    <property type="entry name" value="His_kinase_dom"/>
</dbReference>
<evidence type="ECO:0000256" key="9">
    <source>
        <dbReference type="ARBA" id="ARBA00022723"/>
    </source>
</evidence>
<name>A0A2L1GLJ2_9BACT</name>
<evidence type="ECO:0000313" key="18">
    <source>
        <dbReference type="EMBL" id="AVD70550.1"/>
    </source>
</evidence>
<comment type="subcellular location">
    <subcellularLocation>
        <location evidence="3">Cytoplasm</location>
    </subcellularLocation>
</comment>
<sequence>MLALCRCILPVLVLLLLPLAGNSYSLQQPAGKPGMRVLVLDSNARDFPASLLVEQGLHEALAAEPNLALQLSFEYLSLTRFRGKAQRDALVSLLRQRYSGQVDFVIGVGVAAALFLMEYDSLFPGTPVLLNGIPETLGERLRHSALRDRLSCIVEPNSTLHALRDSILRLRPGTRQVYLVSGISESDRVRAGAIRQAFASLADRLQFIDLSGLPLGDILDRCATLPPDSVVFFSTLFVDAKGRSFVPKAVLQALSASASAPVFAQYDQYLGSGIVGGPMFSMRQAGRKMGRVVLDCLQGRFPEQSFLIGADTSSIQYDARQLRRHGIDMRLLPAGATVLFQEISVWDQYRHYFIGVGLLLVLQSALIVGLVGTLRQRQRAQAALYANQQELERLAGRLISSQEEELSRLSREFHDDYAQRLAAMAIETGALELQCQDIGPALPGRIGHIKNRLINLSDDVHALSRELHPRILKDLGLSRALHSLCRHFSDRESCPAICRIDADSDDIPEDIALCVYRVVQEGLRNIAKHAHAQRVDIDIRHTTGRLSVSIADDGAGFDPHRVRHIPGIGLASMRERVQYVRGTFTIQTAPGQGTVIRVTVPLSEEYHHEKSADRPGR</sequence>
<dbReference type="InterPro" id="IPR003594">
    <property type="entry name" value="HATPase_dom"/>
</dbReference>
<dbReference type="PANTHER" id="PTHR24421">
    <property type="entry name" value="NITRATE/NITRITE SENSOR PROTEIN NARX-RELATED"/>
    <property type="match status" value="1"/>
</dbReference>
<evidence type="ECO:0000256" key="14">
    <source>
        <dbReference type="ARBA" id="ARBA00024827"/>
    </source>
</evidence>
<evidence type="ECO:0000256" key="2">
    <source>
        <dbReference type="ARBA" id="ARBA00001966"/>
    </source>
</evidence>
<dbReference type="GO" id="GO:0046983">
    <property type="term" value="F:protein dimerization activity"/>
    <property type="evidence" value="ECO:0007669"/>
    <property type="project" value="InterPro"/>
</dbReference>
<evidence type="ECO:0000256" key="8">
    <source>
        <dbReference type="ARBA" id="ARBA00022679"/>
    </source>
</evidence>
<evidence type="ECO:0000256" key="5">
    <source>
        <dbReference type="ARBA" id="ARBA00017322"/>
    </source>
</evidence>
<keyword evidence="8" id="KW-0808">Transferase</keyword>
<dbReference type="Gene3D" id="1.20.5.1930">
    <property type="match status" value="1"/>
</dbReference>
<keyword evidence="10" id="KW-0418">Kinase</keyword>
<dbReference type="GO" id="GO:0005737">
    <property type="term" value="C:cytoplasm"/>
    <property type="evidence" value="ECO:0007669"/>
    <property type="project" value="UniProtKB-SubCell"/>
</dbReference>
<dbReference type="OrthoDB" id="6231at2"/>
<evidence type="ECO:0000256" key="16">
    <source>
        <dbReference type="SAM" id="Phobius"/>
    </source>
</evidence>
<keyword evidence="6" id="KW-0004">4Fe-4S</keyword>
<evidence type="ECO:0000313" key="19">
    <source>
        <dbReference type="Proteomes" id="UP000239867"/>
    </source>
</evidence>
<comment type="catalytic activity">
    <reaction evidence="1">
        <text>ATP + protein L-histidine = ADP + protein N-phospho-L-histidine.</text>
        <dbReference type="EC" id="2.7.13.3"/>
    </reaction>
</comment>
<dbReference type="InterPro" id="IPR036890">
    <property type="entry name" value="HATPase_C_sf"/>
</dbReference>
<dbReference type="AlphaFoldDB" id="A0A2L1GLJ2"/>
<dbReference type="GO" id="GO:0016020">
    <property type="term" value="C:membrane"/>
    <property type="evidence" value="ECO:0007669"/>
    <property type="project" value="InterPro"/>
</dbReference>
<gene>
    <name evidence="18" type="ORF">CAY53_02870</name>
</gene>
<dbReference type="EMBL" id="CP021255">
    <property type="protein sequence ID" value="AVD70550.1"/>
    <property type="molecule type" value="Genomic_DNA"/>
</dbReference>
<keyword evidence="16" id="KW-1133">Transmembrane helix</keyword>
<evidence type="ECO:0000256" key="11">
    <source>
        <dbReference type="ARBA" id="ARBA00023004"/>
    </source>
</evidence>
<dbReference type="SUPFAM" id="SSF55874">
    <property type="entry name" value="ATPase domain of HSP90 chaperone/DNA topoisomerase II/histidine kinase"/>
    <property type="match status" value="1"/>
</dbReference>
<dbReference type="Gene3D" id="3.30.565.10">
    <property type="entry name" value="Histidine kinase-like ATPase, C-terminal domain"/>
    <property type="match status" value="1"/>
</dbReference>
<comment type="function">
    <text evidence="14">Member of the two-component regulatory system NreB/NreC involved in the control of dissimilatory nitrate/nitrite reduction in response to oxygen. NreB functions as a direct oxygen sensor histidine kinase which is autophosphorylated, in the absence of oxygen, probably at the conserved histidine residue, and transfers its phosphate group probably to a conserved aspartate residue of NreC. NreB/NreC activates the expression of the nitrate (narGHJI) and nitrite (nir) reductase operons, as well as the putative nitrate transporter gene narT.</text>
</comment>
<dbReference type="Proteomes" id="UP000239867">
    <property type="component" value="Chromosome"/>
</dbReference>
<dbReference type="GO" id="GO:0046872">
    <property type="term" value="F:metal ion binding"/>
    <property type="evidence" value="ECO:0007669"/>
    <property type="project" value="UniProtKB-KW"/>
</dbReference>